<keyword evidence="6 9" id="KW-0472">Membrane</keyword>
<keyword evidence="5 9" id="KW-1133">Transmembrane helix</keyword>
<sequence length="418" mass="43948">MDRPSILLNFSLLRDNRDFRALFCARFISVLSLGMLTVAVPVQIQQMTGSTFQVGVAVILASGGMFIGLLLGGVMADRYNRQRLILFARATCGAGFAGLYLNTLAAEPSLTLLWLLAIWDGFFGAVGMTALMAATPALVGRENLGAAGAISMLTVRFGAVVSPAIGGIVIAWGDVGWNYALAALGTWITLIPLIRLPSMPPPSQPREHPGRALLAGMVFLKQNRVIGAIVLMGTLVSLTSAVRVLFPALALGWRIDAWHLGLMYSAIPLGAALGAFTSGRVAQTPRPGRLMIFTAVAGFLVLSLFSLMPYFVLSLCCLAIYGYLSAINALLQFTLVQSLTPNALLGRVNGLWTAQAVTGDAFGALLLGTMGTQLLPQTSGLLFGLAAALACVVLAALSAPLRRLENHPPAQPVSSAGN</sequence>
<dbReference type="Gene3D" id="1.20.1250.20">
    <property type="entry name" value="MFS general substrate transporter like domains"/>
    <property type="match status" value="1"/>
</dbReference>
<proteinExistence type="inferred from homology"/>
<dbReference type="Proteomes" id="UP000296159">
    <property type="component" value="Unassembled WGS sequence"/>
</dbReference>
<evidence type="ECO:0000313" key="12">
    <source>
        <dbReference type="Proteomes" id="UP000296159"/>
    </source>
</evidence>
<feature type="transmembrane region" description="Helical" evidence="9">
    <location>
        <begin position="84"/>
        <end position="101"/>
    </location>
</feature>
<dbReference type="AlphaFoldDB" id="A0A2U1TR40"/>
<keyword evidence="3" id="KW-1003">Cell membrane</keyword>
<accession>A0A2U1TR40</accession>
<feature type="transmembrane region" description="Helical" evidence="9">
    <location>
        <begin position="21"/>
        <end position="40"/>
    </location>
</feature>
<dbReference type="InterPro" id="IPR011701">
    <property type="entry name" value="MFS"/>
</dbReference>
<dbReference type="RefSeq" id="WP_136167891.1">
    <property type="nucleotide sequence ID" value="NZ_KZ819089.1"/>
</dbReference>
<dbReference type="GO" id="GO:0022857">
    <property type="term" value="F:transmembrane transporter activity"/>
    <property type="evidence" value="ECO:0007669"/>
    <property type="project" value="InterPro"/>
</dbReference>
<comment type="subcellular location">
    <subcellularLocation>
        <location evidence="1">Cell membrane</location>
        <topology evidence="1">Multi-pass membrane protein</topology>
    </subcellularLocation>
</comment>
<dbReference type="NCBIfam" id="NF007792">
    <property type="entry name" value="PRK10489.1"/>
    <property type="match status" value="1"/>
</dbReference>
<feature type="transmembrane region" description="Helical" evidence="9">
    <location>
        <begin position="290"/>
        <end position="312"/>
    </location>
</feature>
<evidence type="ECO:0000256" key="5">
    <source>
        <dbReference type="ARBA" id="ARBA00022989"/>
    </source>
</evidence>
<feature type="transmembrane region" description="Helical" evidence="9">
    <location>
        <begin position="177"/>
        <end position="196"/>
    </location>
</feature>
<dbReference type="Pfam" id="PF07690">
    <property type="entry name" value="MFS_1"/>
    <property type="match status" value="1"/>
</dbReference>
<dbReference type="PANTHER" id="PTHR23513">
    <property type="entry name" value="INTEGRAL MEMBRANE EFFLUX PROTEIN-RELATED"/>
    <property type="match status" value="1"/>
</dbReference>
<evidence type="ECO:0000256" key="4">
    <source>
        <dbReference type="ARBA" id="ARBA00022692"/>
    </source>
</evidence>
<feature type="transmembrane region" description="Helical" evidence="9">
    <location>
        <begin position="113"/>
        <end position="134"/>
    </location>
</feature>
<evidence type="ECO:0000259" key="10">
    <source>
        <dbReference type="PROSITE" id="PS50850"/>
    </source>
</evidence>
<evidence type="ECO:0000256" key="9">
    <source>
        <dbReference type="SAM" id="Phobius"/>
    </source>
</evidence>
<evidence type="ECO:0000256" key="8">
    <source>
        <dbReference type="ARBA" id="ARBA00040914"/>
    </source>
</evidence>
<dbReference type="InterPro" id="IPR036259">
    <property type="entry name" value="MFS_trans_sf"/>
</dbReference>
<feature type="transmembrane region" description="Helical" evidence="9">
    <location>
        <begin position="52"/>
        <end position="72"/>
    </location>
</feature>
<feature type="transmembrane region" description="Helical" evidence="9">
    <location>
        <begin position="258"/>
        <end position="278"/>
    </location>
</feature>
<name>A0A2U1TR40_9GAMM</name>
<keyword evidence="2" id="KW-0813">Transport</keyword>
<feature type="transmembrane region" description="Helical" evidence="9">
    <location>
        <begin position="146"/>
        <end position="171"/>
    </location>
</feature>
<feature type="transmembrane region" description="Helical" evidence="9">
    <location>
        <begin position="225"/>
        <end position="246"/>
    </location>
</feature>
<evidence type="ECO:0000256" key="1">
    <source>
        <dbReference type="ARBA" id="ARBA00004651"/>
    </source>
</evidence>
<dbReference type="InterPro" id="IPR020846">
    <property type="entry name" value="MFS_dom"/>
</dbReference>
<reference evidence="11 12" key="1">
    <citation type="submission" date="2018-04" db="EMBL/GenBank/DDBJ databases">
        <title>Brenneria corticis sp.nov.</title>
        <authorList>
            <person name="Li Y."/>
        </authorList>
    </citation>
    <scope>NUCLEOTIDE SEQUENCE [LARGE SCALE GENOMIC DNA]</scope>
    <source>
        <strain evidence="11 12">CFCC 11842</strain>
    </source>
</reference>
<evidence type="ECO:0000256" key="2">
    <source>
        <dbReference type="ARBA" id="ARBA00022448"/>
    </source>
</evidence>
<gene>
    <name evidence="11" type="ORF">DDT56_18560</name>
</gene>
<dbReference type="PANTHER" id="PTHR23513:SF9">
    <property type="entry name" value="ENTEROBACTIN EXPORTER ENTS"/>
    <property type="match status" value="1"/>
</dbReference>
<keyword evidence="4 9" id="KW-0812">Transmembrane</keyword>
<feature type="transmembrane region" description="Helical" evidence="9">
    <location>
        <begin position="380"/>
        <end position="401"/>
    </location>
</feature>
<dbReference type="PROSITE" id="PS50850">
    <property type="entry name" value="MFS"/>
    <property type="match status" value="1"/>
</dbReference>
<comment type="caution">
    <text evidence="11">The sequence shown here is derived from an EMBL/GenBank/DDBJ whole genome shotgun (WGS) entry which is preliminary data.</text>
</comment>
<evidence type="ECO:0000256" key="7">
    <source>
        <dbReference type="ARBA" id="ARBA00038075"/>
    </source>
</evidence>
<organism evidence="11 12">
    <name type="scientific">Brenneria corticis</name>
    <dbReference type="NCBI Taxonomy" id="2173106"/>
    <lineage>
        <taxon>Bacteria</taxon>
        <taxon>Pseudomonadati</taxon>
        <taxon>Pseudomonadota</taxon>
        <taxon>Gammaproteobacteria</taxon>
        <taxon>Enterobacterales</taxon>
        <taxon>Pectobacteriaceae</taxon>
        <taxon>Brenneria</taxon>
    </lineage>
</organism>
<comment type="similarity">
    <text evidence="7">Belongs to the major facilitator superfamily. Drug:H(+) antiporter-3 (DHA3) (TC 2.A.1.21) family.</text>
</comment>
<keyword evidence="12" id="KW-1185">Reference proteome</keyword>
<evidence type="ECO:0000256" key="6">
    <source>
        <dbReference type="ARBA" id="ARBA00023136"/>
    </source>
</evidence>
<dbReference type="SUPFAM" id="SSF103473">
    <property type="entry name" value="MFS general substrate transporter"/>
    <property type="match status" value="1"/>
</dbReference>
<feature type="domain" description="Major facilitator superfamily (MFS) profile" evidence="10">
    <location>
        <begin position="18"/>
        <end position="402"/>
    </location>
</feature>
<evidence type="ECO:0000313" key="11">
    <source>
        <dbReference type="EMBL" id="PWC11873.1"/>
    </source>
</evidence>
<evidence type="ECO:0000256" key="3">
    <source>
        <dbReference type="ARBA" id="ARBA00022475"/>
    </source>
</evidence>
<dbReference type="CDD" id="cd06173">
    <property type="entry name" value="MFS_MefA_like"/>
    <property type="match status" value="1"/>
</dbReference>
<dbReference type="GO" id="GO:0005886">
    <property type="term" value="C:plasma membrane"/>
    <property type="evidence" value="ECO:0007669"/>
    <property type="project" value="UniProtKB-SubCell"/>
</dbReference>
<dbReference type="EMBL" id="QDKH01000026">
    <property type="protein sequence ID" value="PWC11873.1"/>
    <property type="molecule type" value="Genomic_DNA"/>
</dbReference>
<protein>
    <recommendedName>
        <fullName evidence="8">Multidrug efflux pump Tap</fullName>
    </recommendedName>
</protein>